<sequence length="231" mass="26273">MSYSIAHTIPEEDRENYITEDEAKDMIKGFNSHLRNISCQVDELTKLNDNIQKKLEKETERNNNIRASIIETKQTMCMIETEIENKSQSLSHLEIKIHAESSKAFLSCNMNAPDLENALKDKNASAEALKQISDMLMYLSQLEAASIILQTQNELLNKKIRDKIDNMNTEVKCATCKDKYVPAKNHNNACTYHPGKLKYFSCRGCGADAYYDCCIRCKTCSKGCKTTHHTS</sequence>
<dbReference type="OrthoDB" id="313191at2759"/>
<reference evidence="2 3" key="1">
    <citation type="submission" date="2016-11" db="EMBL/GenBank/DDBJ databases">
        <title>The macronuclear genome of Stentor coeruleus: a giant cell with tiny introns.</title>
        <authorList>
            <person name="Slabodnick M."/>
            <person name="Ruby J.G."/>
            <person name="Reiff S.B."/>
            <person name="Swart E.C."/>
            <person name="Gosai S."/>
            <person name="Prabakaran S."/>
            <person name="Witkowska E."/>
            <person name="Larue G.E."/>
            <person name="Fisher S."/>
            <person name="Freeman R.M."/>
            <person name="Gunawardena J."/>
            <person name="Chu W."/>
            <person name="Stover N.A."/>
            <person name="Gregory B.D."/>
            <person name="Nowacki M."/>
            <person name="Derisi J."/>
            <person name="Roy S.W."/>
            <person name="Marshall W.F."/>
            <person name="Sood P."/>
        </authorList>
    </citation>
    <scope>NUCLEOTIDE SEQUENCE [LARGE SCALE GENOMIC DNA]</scope>
    <source>
        <strain evidence="2">WM001</strain>
    </source>
</reference>
<comment type="caution">
    <text evidence="2">The sequence shown here is derived from an EMBL/GenBank/DDBJ whole genome shotgun (WGS) entry which is preliminary data.</text>
</comment>
<name>A0A1R2BQM0_9CILI</name>
<keyword evidence="3" id="KW-1185">Reference proteome</keyword>
<proteinExistence type="predicted"/>
<organism evidence="2 3">
    <name type="scientific">Stentor coeruleus</name>
    <dbReference type="NCBI Taxonomy" id="5963"/>
    <lineage>
        <taxon>Eukaryota</taxon>
        <taxon>Sar</taxon>
        <taxon>Alveolata</taxon>
        <taxon>Ciliophora</taxon>
        <taxon>Postciliodesmatophora</taxon>
        <taxon>Heterotrichea</taxon>
        <taxon>Heterotrichida</taxon>
        <taxon>Stentoridae</taxon>
        <taxon>Stentor</taxon>
    </lineage>
</organism>
<dbReference type="EMBL" id="MPUH01000486">
    <property type="protein sequence ID" value="OMJ79129.1"/>
    <property type="molecule type" value="Genomic_DNA"/>
</dbReference>
<accession>A0A1R2BQM0</accession>
<evidence type="ECO:0000313" key="3">
    <source>
        <dbReference type="Proteomes" id="UP000187209"/>
    </source>
</evidence>
<protein>
    <submittedName>
        <fullName evidence="2">Uncharacterized protein</fullName>
    </submittedName>
</protein>
<dbReference type="Proteomes" id="UP000187209">
    <property type="component" value="Unassembled WGS sequence"/>
</dbReference>
<feature type="coiled-coil region" evidence="1">
    <location>
        <begin position="34"/>
        <end position="68"/>
    </location>
</feature>
<dbReference type="AlphaFoldDB" id="A0A1R2BQM0"/>
<evidence type="ECO:0000313" key="2">
    <source>
        <dbReference type="EMBL" id="OMJ79129.1"/>
    </source>
</evidence>
<keyword evidence="1" id="KW-0175">Coiled coil</keyword>
<gene>
    <name evidence="2" type="ORF">SteCoe_20920</name>
</gene>
<evidence type="ECO:0000256" key="1">
    <source>
        <dbReference type="SAM" id="Coils"/>
    </source>
</evidence>